<name>A0A7I9VAG7_9ACTN</name>
<gene>
    <name evidence="2" type="ORF">nbrc107696_28220</name>
</gene>
<protein>
    <submittedName>
        <fullName evidence="2">Uncharacterized protein</fullName>
    </submittedName>
</protein>
<dbReference type="EMBL" id="BJOV01000005">
    <property type="protein sequence ID" value="GEE02376.1"/>
    <property type="molecule type" value="Genomic_DNA"/>
</dbReference>
<organism evidence="2 3">
    <name type="scientific">Gordonia spumicola</name>
    <dbReference type="NCBI Taxonomy" id="589161"/>
    <lineage>
        <taxon>Bacteria</taxon>
        <taxon>Bacillati</taxon>
        <taxon>Actinomycetota</taxon>
        <taxon>Actinomycetes</taxon>
        <taxon>Mycobacteriales</taxon>
        <taxon>Gordoniaceae</taxon>
        <taxon>Gordonia</taxon>
    </lineage>
</organism>
<dbReference type="Proteomes" id="UP000444960">
    <property type="component" value="Unassembled WGS sequence"/>
</dbReference>
<feature type="chain" id="PRO_5029826625" evidence="1">
    <location>
        <begin position="31"/>
        <end position="151"/>
    </location>
</feature>
<proteinExistence type="predicted"/>
<evidence type="ECO:0000313" key="2">
    <source>
        <dbReference type="EMBL" id="GEE02376.1"/>
    </source>
</evidence>
<accession>A0A7I9VAG7</accession>
<dbReference type="AlphaFoldDB" id="A0A7I9VAG7"/>
<dbReference type="OrthoDB" id="4406657at2"/>
<keyword evidence="3" id="KW-1185">Reference proteome</keyword>
<dbReference type="RefSeq" id="WP_161896052.1">
    <property type="nucleotide sequence ID" value="NZ_BJOV01000005.1"/>
</dbReference>
<keyword evidence="1" id="KW-0732">Signal</keyword>
<comment type="caution">
    <text evidence="2">The sequence shown here is derived from an EMBL/GenBank/DDBJ whole genome shotgun (WGS) entry which is preliminary data.</text>
</comment>
<evidence type="ECO:0000256" key="1">
    <source>
        <dbReference type="SAM" id="SignalP"/>
    </source>
</evidence>
<feature type="signal peptide" evidence="1">
    <location>
        <begin position="1"/>
        <end position="30"/>
    </location>
</feature>
<reference evidence="3" key="1">
    <citation type="submission" date="2019-06" db="EMBL/GenBank/DDBJ databases">
        <title>Gordonia isolated from sludge of a wastewater treatment plant.</title>
        <authorList>
            <person name="Tamura T."/>
            <person name="Aoyama K."/>
            <person name="Kang Y."/>
            <person name="Saito S."/>
            <person name="Akiyama N."/>
            <person name="Yazawa K."/>
            <person name="Gonoi T."/>
            <person name="Mikami Y."/>
        </authorList>
    </citation>
    <scope>NUCLEOTIDE SEQUENCE [LARGE SCALE GENOMIC DNA]</scope>
    <source>
        <strain evidence="3">NBRC 107696</strain>
    </source>
</reference>
<sequence length="151" mass="14705">MTKATRVGAVAGAVVALAVGAGAVAGPAHAAPVAVQQFPANGIISNGITAFGTYSASIRIETAGAGAVWLSAPGGRQCGNPAVDDSFVRFTYTNISNGRSGAGTVRPCPGPWSGSQKVKLTPGAGTVVGTIAIVSKGGPWSIPGGATFGVR</sequence>
<evidence type="ECO:0000313" key="3">
    <source>
        <dbReference type="Proteomes" id="UP000444960"/>
    </source>
</evidence>